<evidence type="ECO:0008006" key="4">
    <source>
        <dbReference type="Google" id="ProtNLM"/>
    </source>
</evidence>
<keyword evidence="1" id="KW-0732">Signal</keyword>
<accession>A0A1T3MA38</accession>
<comment type="caution">
    <text evidence="2">The sequence shown here is derived from an EMBL/GenBank/DDBJ whole genome shotgun (WGS) entry which is preliminary data.</text>
</comment>
<dbReference type="Proteomes" id="UP000190813">
    <property type="component" value="Unassembled WGS sequence"/>
</dbReference>
<evidence type="ECO:0000313" key="3">
    <source>
        <dbReference type="Proteomes" id="UP000190813"/>
    </source>
</evidence>
<protein>
    <recommendedName>
        <fullName evidence="4">DUF2845 domain-containing protein</fullName>
    </recommendedName>
</protein>
<name>A0A1T3MA38_9FLAO</name>
<feature type="signal peptide" evidence="1">
    <location>
        <begin position="1"/>
        <end position="25"/>
    </location>
</feature>
<organism evidence="2 3">
    <name type="scientific">Elizabethkingia occulta</name>
    <dbReference type="NCBI Taxonomy" id="1867263"/>
    <lineage>
        <taxon>Bacteria</taxon>
        <taxon>Pseudomonadati</taxon>
        <taxon>Bacteroidota</taxon>
        <taxon>Flavobacteriia</taxon>
        <taxon>Flavobacteriales</taxon>
        <taxon>Weeksellaceae</taxon>
        <taxon>Elizabethkingia</taxon>
    </lineage>
</organism>
<evidence type="ECO:0000256" key="1">
    <source>
        <dbReference type="SAM" id="SignalP"/>
    </source>
</evidence>
<dbReference type="EMBL" id="MAHX01000021">
    <property type="protein sequence ID" value="OPC61326.1"/>
    <property type="molecule type" value="Genomic_DNA"/>
</dbReference>
<dbReference type="Pfam" id="PF11006">
    <property type="entry name" value="DUF2845"/>
    <property type="match status" value="1"/>
</dbReference>
<proteinExistence type="predicted"/>
<dbReference type="InterPro" id="IPR021268">
    <property type="entry name" value="DUF2845"/>
</dbReference>
<reference evidence="2 3" key="1">
    <citation type="submission" date="2016-06" db="EMBL/GenBank/DDBJ databases">
        <title>Revisiting the taxonomy of the Elizabethkingia Genus based on Whole-Genome Sequencing, Optical Mapping, and MALDI-TOF.</title>
        <authorList>
            <person name="Nicholson A.C."/>
        </authorList>
    </citation>
    <scope>NUCLEOTIDE SEQUENCE [LARGE SCALE GENOMIC DNA]</scope>
    <source>
        <strain evidence="2 3">G4070</strain>
    </source>
</reference>
<feature type="chain" id="PRO_5012752458" description="DUF2845 domain-containing protein" evidence="1">
    <location>
        <begin position="26"/>
        <end position="121"/>
    </location>
</feature>
<keyword evidence="3" id="KW-1185">Reference proteome</keyword>
<evidence type="ECO:0000313" key="2">
    <source>
        <dbReference type="EMBL" id="OPC61326.1"/>
    </source>
</evidence>
<sequence>MKNKIIWFISSILFALFMSSCSTRSKFSSESLSIGMTKEQVLAKFGKPYKSSFEQDKETGAIEETLFYKEFLYVAGSGEITNILTFKSGKLVSLKQGQEPSSFNRTTIINTPQSTVVQTLN</sequence>
<dbReference type="AlphaFoldDB" id="A0A1T3MA38"/>
<dbReference type="PROSITE" id="PS51257">
    <property type="entry name" value="PROKAR_LIPOPROTEIN"/>
    <property type="match status" value="1"/>
</dbReference>
<gene>
    <name evidence="2" type="ORF">BAZ10_12010</name>
</gene>